<feature type="transmembrane region" description="Helical" evidence="5">
    <location>
        <begin position="35"/>
        <end position="60"/>
    </location>
</feature>
<comment type="similarity">
    <text evidence="1">Belongs to the peptidase S49 family.</text>
</comment>
<dbReference type="CDD" id="cd07023">
    <property type="entry name" value="S49_Sppa_N_C"/>
    <property type="match status" value="1"/>
</dbReference>
<sequence length="473" mass="52362">MRIPFSRKGENPMHRFRRRRLIGAIWRRIKQVFRLLKNLIAIIVIVTILLYLIALGWFYFEFTAIPEVKEHTVLVMNFHGLILDGPSLDPVSKRLLAEDVQTRQGVINNIRKAAGDPRIVGILLKMKGFAMTRTTAVEIREALLQFRESGKPVFAYMENAGMGTYLLSSAADTLYMPPSGAVFVSGFRAEVPFYKGTFDKIGIVPEFIAIGEHKTAPQVFTMDHMSDEFREYINTRLDSLYYDFLTHVTETRQVAVETVEQWIDAGLFSAPDALEAGLIDALHYEHQLEKTLKIELGLLDAEELETESEEESEEPPLPMLNNSQYARVKVDVPNLHNTGEKIAVVYAQGAIVSGESSPPSSRDQFIGSDTMADLFAYLTEDEEIKGIILRINSGGGAAGASDIIRSAVQQAAQEKPVVVSMADMAASGAYMASAPADSIVAYPLTLTGSIGIFGGKFSFQGIYDFIGMNVETL</sequence>
<feature type="domain" description="Peptidase S49" evidence="6">
    <location>
        <begin position="411"/>
        <end position="472"/>
    </location>
</feature>
<keyword evidence="5" id="KW-0812">Transmembrane</keyword>
<dbReference type="InterPro" id="IPR047272">
    <property type="entry name" value="S49_SppA_C"/>
</dbReference>
<keyword evidence="5" id="KW-0472">Membrane</keyword>
<evidence type="ECO:0000256" key="4">
    <source>
        <dbReference type="ARBA" id="ARBA00022825"/>
    </source>
</evidence>
<evidence type="ECO:0000256" key="1">
    <source>
        <dbReference type="ARBA" id="ARBA00008683"/>
    </source>
</evidence>
<name>A0A9D5K0D7_9BACT</name>
<dbReference type="Gene3D" id="3.90.226.10">
    <property type="entry name" value="2-enoyl-CoA Hydratase, Chain A, domain 1"/>
    <property type="match status" value="2"/>
</dbReference>
<evidence type="ECO:0000313" key="7">
    <source>
        <dbReference type="EMBL" id="MBD3327468.1"/>
    </source>
</evidence>
<dbReference type="PANTHER" id="PTHR33209:SF1">
    <property type="entry name" value="PEPTIDASE S49 DOMAIN-CONTAINING PROTEIN"/>
    <property type="match status" value="1"/>
</dbReference>
<dbReference type="GO" id="GO:0008236">
    <property type="term" value="F:serine-type peptidase activity"/>
    <property type="evidence" value="ECO:0007669"/>
    <property type="project" value="UniProtKB-KW"/>
</dbReference>
<dbReference type="Pfam" id="PF01343">
    <property type="entry name" value="Peptidase_S49"/>
    <property type="match status" value="2"/>
</dbReference>
<keyword evidence="3" id="KW-0378">Hydrolase</keyword>
<dbReference type="Gene3D" id="6.20.330.10">
    <property type="match status" value="1"/>
</dbReference>
<feature type="non-terminal residue" evidence="7">
    <location>
        <position position="473"/>
    </location>
</feature>
<dbReference type="InterPro" id="IPR047217">
    <property type="entry name" value="S49_SppA_67K_type_N"/>
</dbReference>
<dbReference type="EMBL" id="WJJP01000740">
    <property type="protein sequence ID" value="MBD3327468.1"/>
    <property type="molecule type" value="Genomic_DNA"/>
</dbReference>
<feature type="domain" description="Peptidase S49" evidence="6">
    <location>
        <begin position="146"/>
        <end position="295"/>
    </location>
</feature>
<dbReference type="GO" id="GO:0006508">
    <property type="term" value="P:proteolysis"/>
    <property type="evidence" value="ECO:0007669"/>
    <property type="project" value="UniProtKB-KW"/>
</dbReference>
<dbReference type="Proteomes" id="UP000649604">
    <property type="component" value="Unassembled WGS sequence"/>
</dbReference>
<protein>
    <recommendedName>
        <fullName evidence="6">Peptidase S49 domain-containing protein</fullName>
    </recommendedName>
</protein>
<gene>
    <name evidence="7" type="ORF">GF339_22980</name>
</gene>
<keyword evidence="2" id="KW-0645">Protease</keyword>
<evidence type="ECO:0000256" key="3">
    <source>
        <dbReference type="ARBA" id="ARBA00022801"/>
    </source>
</evidence>
<dbReference type="PANTHER" id="PTHR33209">
    <property type="entry name" value="PROTEASE 4"/>
    <property type="match status" value="1"/>
</dbReference>
<comment type="caution">
    <text evidence="7">The sequence shown here is derived from an EMBL/GenBank/DDBJ whole genome shotgun (WGS) entry which is preliminary data.</text>
</comment>
<dbReference type="AlphaFoldDB" id="A0A9D5K0D7"/>
<keyword evidence="5" id="KW-1133">Transmembrane helix</keyword>
<evidence type="ECO:0000259" key="6">
    <source>
        <dbReference type="Pfam" id="PF01343"/>
    </source>
</evidence>
<dbReference type="InterPro" id="IPR002142">
    <property type="entry name" value="Peptidase_S49"/>
</dbReference>
<evidence type="ECO:0000313" key="8">
    <source>
        <dbReference type="Proteomes" id="UP000649604"/>
    </source>
</evidence>
<reference evidence="7" key="1">
    <citation type="submission" date="2019-11" db="EMBL/GenBank/DDBJ databases">
        <title>Microbial mats filling the niche in hypersaline microbial mats.</title>
        <authorList>
            <person name="Wong H.L."/>
            <person name="Macleod F.I."/>
            <person name="White R.A. III"/>
            <person name="Burns B.P."/>
        </authorList>
    </citation>
    <scope>NUCLEOTIDE SEQUENCE</scope>
    <source>
        <strain evidence="7">Rbin_158</strain>
    </source>
</reference>
<dbReference type="InterPro" id="IPR029045">
    <property type="entry name" value="ClpP/crotonase-like_dom_sf"/>
</dbReference>
<proteinExistence type="inferred from homology"/>
<evidence type="ECO:0000256" key="2">
    <source>
        <dbReference type="ARBA" id="ARBA00022670"/>
    </source>
</evidence>
<evidence type="ECO:0000256" key="5">
    <source>
        <dbReference type="SAM" id="Phobius"/>
    </source>
</evidence>
<dbReference type="CDD" id="cd07018">
    <property type="entry name" value="S49_SppA_67K_type"/>
    <property type="match status" value="1"/>
</dbReference>
<accession>A0A9D5K0D7</accession>
<organism evidence="7 8">
    <name type="scientific">candidate division KSB3 bacterium</name>
    <dbReference type="NCBI Taxonomy" id="2044937"/>
    <lineage>
        <taxon>Bacteria</taxon>
        <taxon>candidate division KSB3</taxon>
    </lineage>
</organism>
<keyword evidence="4" id="KW-0720">Serine protease</keyword>
<dbReference type="SUPFAM" id="SSF52096">
    <property type="entry name" value="ClpP/crotonase"/>
    <property type="match status" value="2"/>
</dbReference>